<evidence type="ECO:0000256" key="2">
    <source>
        <dbReference type="ARBA" id="ARBA00023027"/>
    </source>
</evidence>
<evidence type="ECO:0000256" key="1">
    <source>
        <dbReference type="ARBA" id="ARBA00022679"/>
    </source>
</evidence>
<dbReference type="SUPFAM" id="SSF52467">
    <property type="entry name" value="DHS-like NAD/FAD-binding domain"/>
    <property type="match status" value="1"/>
</dbReference>
<dbReference type="InterPro" id="IPR003000">
    <property type="entry name" value="Sirtuin"/>
</dbReference>
<dbReference type="AlphaFoldDB" id="A0A6J6NF23"/>
<dbReference type="InterPro" id="IPR029035">
    <property type="entry name" value="DHS-like_NAD/FAD-binding_dom"/>
</dbReference>
<dbReference type="InterPro" id="IPR026591">
    <property type="entry name" value="Sirtuin_cat_small_dom_sf"/>
</dbReference>
<dbReference type="Gene3D" id="3.30.1600.10">
    <property type="entry name" value="SIR2/SIRT2 'Small Domain"/>
    <property type="match status" value="1"/>
</dbReference>
<feature type="domain" description="Deacetylase sirtuin-type" evidence="3">
    <location>
        <begin position="6"/>
        <end position="280"/>
    </location>
</feature>
<dbReference type="InterPro" id="IPR026590">
    <property type="entry name" value="Ssirtuin_cat_dom"/>
</dbReference>
<evidence type="ECO:0000259" key="3">
    <source>
        <dbReference type="PROSITE" id="PS50305"/>
    </source>
</evidence>
<dbReference type="EMBL" id="CAEZXL010000065">
    <property type="protein sequence ID" value="CAB4685200.1"/>
    <property type="molecule type" value="Genomic_DNA"/>
</dbReference>
<accession>A0A6J6NF23</accession>
<protein>
    <submittedName>
        <fullName evidence="4">Unannotated protein</fullName>
    </submittedName>
</protein>
<dbReference type="NCBIfam" id="NF003738">
    <property type="entry name" value="PRK05333.1"/>
    <property type="match status" value="1"/>
</dbReference>
<evidence type="ECO:0000313" key="4">
    <source>
        <dbReference type="EMBL" id="CAB4685200.1"/>
    </source>
</evidence>
<keyword evidence="2" id="KW-0520">NAD</keyword>
<dbReference type="Gene3D" id="3.40.50.1220">
    <property type="entry name" value="TPP-binding domain"/>
    <property type="match status" value="1"/>
</dbReference>
<name>A0A6J6NF23_9ZZZZ</name>
<dbReference type="Pfam" id="PF02146">
    <property type="entry name" value="SIR2"/>
    <property type="match status" value="1"/>
</dbReference>
<keyword evidence="1" id="KW-0808">Transferase</keyword>
<proteinExistence type="predicted"/>
<dbReference type="PANTHER" id="PTHR11085">
    <property type="entry name" value="NAD-DEPENDENT PROTEIN DEACYLASE SIRTUIN-5, MITOCHONDRIAL-RELATED"/>
    <property type="match status" value="1"/>
</dbReference>
<dbReference type="GO" id="GO:0070403">
    <property type="term" value="F:NAD+ binding"/>
    <property type="evidence" value="ECO:0007669"/>
    <property type="project" value="InterPro"/>
</dbReference>
<reference evidence="4" key="1">
    <citation type="submission" date="2020-05" db="EMBL/GenBank/DDBJ databases">
        <authorList>
            <person name="Chiriac C."/>
            <person name="Salcher M."/>
            <person name="Ghai R."/>
            <person name="Kavagutti S V."/>
        </authorList>
    </citation>
    <scope>NUCLEOTIDE SEQUENCE</scope>
</reference>
<organism evidence="4">
    <name type="scientific">freshwater metagenome</name>
    <dbReference type="NCBI Taxonomy" id="449393"/>
    <lineage>
        <taxon>unclassified sequences</taxon>
        <taxon>metagenomes</taxon>
        <taxon>ecological metagenomes</taxon>
    </lineage>
</organism>
<sequence length="280" mass="30288">MSQLENPELPHAAHYSIEVARERIAGKKLFVLTGAGVSTDSGIPDYRGQGRVARHPMTYDAFMASFEAQQRYWARSFVGWSRIALAKPNAGHFAIASAQLIGSVTALVTQNVDGLHQAAGSKNVIDLHGRLDRVICLGCKTSITRTEMDEYLQELNPNISKDNSVEFSPDGDAEVDGTENFIVPKCKKCDGIYKPDVVFFGESVPTNRVELALSQLAAADALLIAGSSLTVNSGYRFARLAAQSSKPIVIVNIGPTRADDLAIAKIEANTSIVLERLLID</sequence>
<dbReference type="GO" id="GO:0017136">
    <property type="term" value="F:histone deacetylase activity, NAD-dependent"/>
    <property type="evidence" value="ECO:0007669"/>
    <property type="project" value="TreeGrafter"/>
</dbReference>
<dbReference type="InterPro" id="IPR050134">
    <property type="entry name" value="NAD-dep_sirtuin_deacylases"/>
</dbReference>
<gene>
    <name evidence="4" type="ORF">UFOPK2373_00492</name>
</gene>
<dbReference type="PANTHER" id="PTHR11085:SF10">
    <property type="entry name" value="NAD-DEPENDENT PROTEIN DEACYLASE SIRTUIN-5, MITOCHONDRIAL-RELATED"/>
    <property type="match status" value="1"/>
</dbReference>
<dbReference type="PROSITE" id="PS50305">
    <property type="entry name" value="SIRTUIN"/>
    <property type="match status" value="1"/>
</dbReference>